<dbReference type="EMBL" id="JAWHTF010000001">
    <property type="protein sequence ID" value="MDU8884840.1"/>
    <property type="molecule type" value="Genomic_DNA"/>
</dbReference>
<reference evidence="1 2" key="1">
    <citation type="submission" date="2023-10" db="EMBL/GenBank/DDBJ databases">
        <title>Marimonas sp. nov. isolated from tidal mud flat.</title>
        <authorList>
            <person name="Jaincy N.J."/>
            <person name="Srinivasan S."/>
            <person name="Lee S.-S."/>
        </authorList>
    </citation>
    <scope>NUCLEOTIDE SEQUENCE [LARGE SCALE GENOMIC DNA]</scope>
    <source>
        <strain evidence="1 2">MJ-SS3</strain>
    </source>
</reference>
<sequence>MKSFKIALTIILLFTSYSNHSQNLHGIKFLGSERNQICQKFNQAFLQRPREVRFSIVKVNASLFFETNDENWFKSLLTSNDDGLAIDIVPKDRYNCGLEAVIDTQIKGFLLEPVYTQELKNGIKKVGNKYRVLVGRIPQGLLNDDLEFNILFLSNQSLCQYYVVYDLEAYPWDLLDMGMYLDSLTYNTRKIKPIEEEGYTIKTKSLKFIIPFEKNKSEYSQKDIKPLYDSLRLTDFNIKSIDIRAYSSVEGFLERNIELQNQRANSIANALQKFQKPTIITHISSSENWVEFLNDIKNTRFKNFQTLSKSDIKAKLVGSTSQGLEPILREHRKAVVQLELERKDKYKNMTTEQLVINFNSALQNEQLDEAIKIQNSIFEKIKGQEASPEVLRKMTIPNQAKYANFMNKNSSFKYLADGLQALIVYNELLELEKIVPKDMKVKYNIVALKLKLWRHKAIDIDETALKNQIYVLKNYKVDNSLISRMMVNYHIIKAENDMRKRDYKNKDISVTYIDNNYSKFTFSDFDYLSLAQFFSYYANTDLSVELLKDKVNTIDVDEDLLFYYLNLTIINTKLTNTTEYRAIMLNAFNMNQERYCKLFNPFGEGGVTFQLLEDEYLRNTYCENCITH</sequence>
<evidence type="ECO:0000313" key="2">
    <source>
        <dbReference type="Proteomes" id="UP001268651"/>
    </source>
</evidence>
<keyword evidence="2" id="KW-1185">Reference proteome</keyword>
<gene>
    <name evidence="1" type="ORF">RXV94_01625</name>
</gene>
<organism evidence="1 2">
    <name type="scientific">Gilvirhabdus luticola</name>
    <dbReference type="NCBI Taxonomy" id="3079858"/>
    <lineage>
        <taxon>Bacteria</taxon>
        <taxon>Pseudomonadati</taxon>
        <taxon>Bacteroidota</taxon>
        <taxon>Flavobacteriia</taxon>
        <taxon>Flavobacteriales</taxon>
        <taxon>Flavobacteriaceae</taxon>
        <taxon>Gilvirhabdus</taxon>
    </lineage>
</organism>
<dbReference type="RefSeq" id="WP_316660617.1">
    <property type="nucleotide sequence ID" value="NZ_JAWHTF010000001.1"/>
</dbReference>
<comment type="caution">
    <text evidence="1">The sequence shown here is derived from an EMBL/GenBank/DDBJ whole genome shotgun (WGS) entry which is preliminary data.</text>
</comment>
<dbReference type="Proteomes" id="UP001268651">
    <property type="component" value="Unassembled WGS sequence"/>
</dbReference>
<evidence type="ECO:0000313" key="1">
    <source>
        <dbReference type="EMBL" id="MDU8884840.1"/>
    </source>
</evidence>
<name>A0ABU3U355_9FLAO</name>
<proteinExistence type="predicted"/>
<protein>
    <recommendedName>
        <fullName evidence="3">OmpA-like domain-containing protein</fullName>
    </recommendedName>
</protein>
<accession>A0ABU3U355</accession>
<evidence type="ECO:0008006" key="3">
    <source>
        <dbReference type="Google" id="ProtNLM"/>
    </source>
</evidence>